<proteinExistence type="predicted"/>
<organism evidence="2 3">
    <name type="scientific">Knoellia flava</name>
    <dbReference type="NCBI Taxonomy" id="913969"/>
    <lineage>
        <taxon>Bacteria</taxon>
        <taxon>Bacillati</taxon>
        <taxon>Actinomycetota</taxon>
        <taxon>Actinomycetes</taxon>
        <taxon>Micrococcales</taxon>
        <taxon>Intrasporangiaceae</taxon>
        <taxon>Knoellia</taxon>
    </lineage>
</organism>
<evidence type="ECO:0000313" key="2">
    <source>
        <dbReference type="EMBL" id="GGB89452.1"/>
    </source>
</evidence>
<feature type="signal peptide" evidence="1">
    <location>
        <begin position="1"/>
        <end position="30"/>
    </location>
</feature>
<evidence type="ECO:0000256" key="1">
    <source>
        <dbReference type="SAM" id="SignalP"/>
    </source>
</evidence>
<name>A0A8H9FUX5_9MICO</name>
<protein>
    <recommendedName>
        <fullName evidence="4">Secreted protein</fullName>
    </recommendedName>
</protein>
<keyword evidence="1" id="KW-0732">Signal</keyword>
<feature type="chain" id="PRO_5034661817" description="Secreted protein" evidence="1">
    <location>
        <begin position="31"/>
        <end position="126"/>
    </location>
</feature>
<comment type="caution">
    <text evidence="2">The sequence shown here is derived from an EMBL/GenBank/DDBJ whole genome shotgun (WGS) entry which is preliminary data.</text>
</comment>
<reference evidence="2" key="1">
    <citation type="journal article" date="2014" name="Int. J. Syst. Evol. Microbiol.">
        <title>Complete genome sequence of Corynebacterium casei LMG S-19264T (=DSM 44701T), isolated from a smear-ripened cheese.</title>
        <authorList>
            <consortium name="US DOE Joint Genome Institute (JGI-PGF)"/>
            <person name="Walter F."/>
            <person name="Albersmeier A."/>
            <person name="Kalinowski J."/>
            <person name="Ruckert C."/>
        </authorList>
    </citation>
    <scope>NUCLEOTIDE SEQUENCE</scope>
    <source>
        <strain evidence="2">CGMCC 1.10749</strain>
    </source>
</reference>
<evidence type="ECO:0008006" key="4">
    <source>
        <dbReference type="Google" id="ProtNLM"/>
    </source>
</evidence>
<sequence>MKLASKFVSAAVVAATASVAVVTMAAPAHAASHTLFSASGKSYGWYDDPNNRIVICDMVSGDGDAANASIQGGGWAWGGHIVYNGCEAQGGVADNVNVRMTVCDWVWSAAQQMRTHRGCKDAYFTS</sequence>
<gene>
    <name evidence="2" type="ORF">GCM10011314_31610</name>
</gene>
<reference evidence="2" key="2">
    <citation type="submission" date="2020-09" db="EMBL/GenBank/DDBJ databases">
        <authorList>
            <person name="Sun Q."/>
            <person name="Zhou Y."/>
        </authorList>
    </citation>
    <scope>NUCLEOTIDE SEQUENCE</scope>
    <source>
        <strain evidence="2">CGMCC 1.10749</strain>
    </source>
</reference>
<evidence type="ECO:0000313" key="3">
    <source>
        <dbReference type="Proteomes" id="UP000628079"/>
    </source>
</evidence>
<dbReference type="AlphaFoldDB" id="A0A8H9FUX5"/>
<dbReference type="Proteomes" id="UP000628079">
    <property type="component" value="Unassembled WGS sequence"/>
</dbReference>
<accession>A0A8H9FUX5</accession>
<dbReference type="EMBL" id="BMEA01000005">
    <property type="protein sequence ID" value="GGB89452.1"/>
    <property type="molecule type" value="Genomic_DNA"/>
</dbReference>
<dbReference type="RefSeq" id="WP_156971656.1">
    <property type="nucleotide sequence ID" value="NZ_BMEA01000005.1"/>
</dbReference>